<dbReference type="CDD" id="cd06530">
    <property type="entry name" value="S26_SPase_I"/>
    <property type="match status" value="2"/>
</dbReference>
<dbReference type="KEGG" id="ftj:FTUN_0389"/>
<feature type="domain" description="Peptidase S26" evidence="8">
    <location>
        <begin position="454"/>
        <end position="497"/>
    </location>
</feature>
<keyword evidence="6" id="KW-1133">Transmembrane helix</keyword>
<gene>
    <name evidence="9" type="ORF">FTUN_0389</name>
</gene>
<dbReference type="InterPro" id="IPR000223">
    <property type="entry name" value="Pept_S26A_signal_pept_1"/>
</dbReference>
<dbReference type="GO" id="GO:0009003">
    <property type="term" value="F:signal peptidase activity"/>
    <property type="evidence" value="ECO:0007669"/>
    <property type="project" value="UniProtKB-EC"/>
</dbReference>
<feature type="compositionally biased region" description="Pro residues" evidence="7">
    <location>
        <begin position="1"/>
        <end position="19"/>
    </location>
</feature>
<evidence type="ECO:0000256" key="3">
    <source>
        <dbReference type="ARBA" id="ARBA00013208"/>
    </source>
</evidence>
<dbReference type="EC" id="3.4.21.89" evidence="3 6"/>
<dbReference type="GO" id="GO:0004252">
    <property type="term" value="F:serine-type endopeptidase activity"/>
    <property type="evidence" value="ECO:0007669"/>
    <property type="project" value="InterPro"/>
</dbReference>
<protein>
    <recommendedName>
        <fullName evidence="4 6">Signal peptidase I</fullName>
        <ecNumber evidence="3 6">3.4.21.89</ecNumber>
    </recommendedName>
</protein>
<comment type="catalytic activity">
    <reaction evidence="1 6">
        <text>Cleavage of hydrophobic, N-terminal signal or leader sequences from secreted and periplasmic proteins.</text>
        <dbReference type="EC" id="3.4.21.89"/>
    </reaction>
</comment>
<evidence type="ECO:0000259" key="8">
    <source>
        <dbReference type="Pfam" id="PF10502"/>
    </source>
</evidence>
<dbReference type="PRINTS" id="PR00727">
    <property type="entry name" value="LEADERPTASE"/>
</dbReference>
<dbReference type="GO" id="GO:0006465">
    <property type="term" value="P:signal peptide processing"/>
    <property type="evidence" value="ECO:0007669"/>
    <property type="project" value="InterPro"/>
</dbReference>
<dbReference type="Gene3D" id="2.10.109.10">
    <property type="entry name" value="Umud Fragment, subunit A"/>
    <property type="match status" value="2"/>
</dbReference>
<name>A0A6M5YIU2_9BACT</name>
<evidence type="ECO:0000313" key="10">
    <source>
        <dbReference type="Proteomes" id="UP000503447"/>
    </source>
</evidence>
<dbReference type="PANTHER" id="PTHR43390:SF1">
    <property type="entry name" value="CHLOROPLAST PROCESSING PEPTIDASE"/>
    <property type="match status" value="1"/>
</dbReference>
<dbReference type="InterPro" id="IPR019757">
    <property type="entry name" value="Pept_S26A_signal_pept_1_Lys-AS"/>
</dbReference>
<evidence type="ECO:0000256" key="1">
    <source>
        <dbReference type="ARBA" id="ARBA00000677"/>
    </source>
</evidence>
<dbReference type="InterPro" id="IPR019533">
    <property type="entry name" value="Peptidase_S26"/>
</dbReference>
<feature type="region of interest" description="Disordered" evidence="7">
    <location>
        <begin position="1"/>
        <end position="49"/>
    </location>
</feature>
<keyword evidence="5 6" id="KW-0378">Hydrolase</keyword>
<feature type="compositionally biased region" description="Basic and acidic residues" evidence="7">
    <location>
        <begin position="23"/>
        <end position="49"/>
    </location>
</feature>
<accession>A0A6M5YIU2</accession>
<keyword evidence="6" id="KW-0812">Transmembrane</keyword>
<reference evidence="10" key="1">
    <citation type="submission" date="2020-05" db="EMBL/GenBank/DDBJ databases">
        <title>Frigoriglobus tundricola gen. nov., sp. nov., a psychrotolerant cellulolytic planctomycete of the family Gemmataceae with two divergent copies of 16S rRNA gene.</title>
        <authorList>
            <person name="Kulichevskaya I.S."/>
            <person name="Ivanova A.A."/>
            <person name="Naumoff D.G."/>
            <person name="Beletsky A.V."/>
            <person name="Rijpstra W.I.C."/>
            <person name="Sinninghe Damste J.S."/>
            <person name="Mardanov A.V."/>
            <person name="Ravin N.V."/>
            <person name="Dedysh S.N."/>
        </authorList>
    </citation>
    <scope>NUCLEOTIDE SEQUENCE [LARGE SCALE GENOMIC DNA]</scope>
    <source>
        <strain evidence="10">PL17</strain>
    </source>
</reference>
<dbReference type="InterPro" id="IPR036286">
    <property type="entry name" value="LexA/Signal_pep-like_sf"/>
</dbReference>
<dbReference type="PROSITE" id="PS00761">
    <property type="entry name" value="SPASE_I_3"/>
    <property type="match status" value="1"/>
</dbReference>
<dbReference type="InterPro" id="IPR019758">
    <property type="entry name" value="Pept_S26A_signal_pept_1_CS"/>
</dbReference>
<dbReference type="PANTHER" id="PTHR43390">
    <property type="entry name" value="SIGNAL PEPTIDASE I"/>
    <property type="match status" value="1"/>
</dbReference>
<evidence type="ECO:0000313" key="9">
    <source>
        <dbReference type="EMBL" id="QJW92892.1"/>
    </source>
</evidence>
<dbReference type="GO" id="GO:0016020">
    <property type="term" value="C:membrane"/>
    <property type="evidence" value="ECO:0007669"/>
    <property type="project" value="UniProtKB-SubCell"/>
</dbReference>
<evidence type="ECO:0000256" key="2">
    <source>
        <dbReference type="ARBA" id="ARBA00009370"/>
    </source>
</evidence>
<dbReference type="RefSeq" id="WP_171469201.1">
    <property type="nucleotide sequence ID" value="NZ_CP053452.2"/>
</dbReference>
<evidence type="ECO:0000256" key="4">
    <source>
        <dbReference type="ARBA" id="ARBA00019232"/>
    </source>
</evidence>
<comment type="subcellular location">
    <subcellularLocation>
        <location evidence="6">Membrane</location>
        <topology evidence="6">Single-pass type II membrane protein</topology>
    </subcellularLocation>
</comment>
<keyword evidence="6" id="KW-0645">Protease</keyword>
<dbReference type="NCBIfam" id="TIGR02227">
    <property type="entry name" value="sigpep_I_bact"/>
    <property type="match status" value="1"/>
</dbReference>
<comment type="similarity">
    <text evidence="2 6">Belongs to the peptidase S26 family.</text>
</comment>
<dbReference type="AlphaFoldDB" id="A0A6M5YIU2"/>
<evidence type="ECO:0000256" key="6">
    <source>
        <dbReference type="RuleBase" id="RU362042"/>
    </source>
</evidence>
<proteinExistence type="inferred from homology"/>
<dbReference type="Pfam" id="PF10502">
    <property type="entry name" value="Peptidase_S26"/>
    <property type="match status" value="2"/>
</dbReference>
<dbReference type="SUPFAM" id="SSF51306">
    <property type="entry name" value="LexA/Signal peptidase"/>
    <property type="match status" value="2"/>
</dbReference>
<feature type="transmembrane region" description="Helical" evidence="6">
    <location>
        <begin position="57"/>
        <end position="76"/>
    </location>
</feature>
<dbReference type="PROSITE" id="PS00760">
    <property type="entry name" value="SPASE_I_2"/>
    <property type="match status" value="1"/>
</dbReference>
<organism evidence="9 10">
    <name type="scientific">Frigoriglobus tundricola</name>
    <dbReference type="NCBI Taxonomy" id="2774151"/>
    <lineage>
        <taxon>Bacteria</taxon>
        <taxon>Pseudomonadati</taxon>
        <taxon>Planctomycetota</taxon>
        <taxon>Planctomycetia</taxon>
        <taxon>Gemmatales</taxon>
        <taxon>Gemmataceae</taxon>
        <taxon>Frigoriglobus</taxon>
    </lineage>
</organism>
<dbReference type="Proteomes" id="UP000503447">
    <property type="component" value="Chromosome"/>
</dbReference>
<sequence length="528" mass="58267">MDHTEPPPPDSHSPPPPPAVHELPPETAEHRPTPLETHADQPEPEATEHHIKHPVRLLLVVVVVFVGMFLVLRTLAVEPFGVPTGSMAPALIGHHRDGPCPRCGYTVRVGRPSSGNVTAHFTDVVCPNCDQHFSLADAPDLNGDRLLVDKNVYSLRPPRRWEMVVFRCPDTDPKEFGKPYVKRLIGLPGETVSIVDGDVYVNGQIVRKGLAEVRETMFPVFDMTHPPKINGWGVRWLVAPDPDPRLPARATGHAIAAAAPEIQDNALVLDATESPQAMAAVTYRHWHLDERRVDAVRVWNAYDGSPRHFGQLPAAHDFILTCDVEAAANATSEACFACRLFDGADAVTAEITVGPKADGRANLTWENNGGLAAAEGVALRPGRTHRLEFAFVDRRAMLALDGKLVVAPVDLPQVTNRKDVPHPLQLGARGCRVTVRNLKLSRDTHYTQYGEHGTRRPYTLGAKEYFVLGDNSGNSQDSRKWPSPAVPEADFIGKPFLVHQPLRLARISVGGRERVFQTLDWSRLRWLH</sequence>
<keyword evidence="10" id="KW-1185">Reference proteome</keyword>
<dbReference type="EMBL" id="CP053452">
    <property type="protein sequence ID" value="QJW92892.1"/>
    <property type="molecule type" value="Genomic_DNA"/>
</dbReference>
<evidence type="ECO:0000256" key="7">
    <source>
        <dbReference type="SAM" id="MobiDB-lite"/>
    </source>
</evidence>
<feature type="domain" description="Peptidase S26" evidence="8">
    <location>
        <begin position="142"/>
        <end position="208"/>
    </location>
</feature>
<keyword evidence="6" id="KW-0472">Membrane</keyword>
<evidence type="ECO:0000256" key="5">
    <source>
        <dbReference type="ARBA" id="ARBA00022801"/>
    </source>
</evidence>